<keyword evidence="1" id="KW-0732">Signal</keyword>
<protein>
    <submittedName>
        <fullName evidence="2">Uncharacterized protein</fullName>
    </submittedName>
</protein>
<sequence length="190" mass="21147">MAKAYRPIFFKFVLAVILCFSPSVMASNLSSSPRPISVSAPPFPLLSPASYAFIEKILNALQDEEIDSRKQDCYSNIENGLWGARCISSMIEKENCALKCASPVCYELLYESDPLEEGERDYIRSQEFRYCMRRSSVGLNLDQVKGAFDSDVTIRPGAFSLPGLFLSRCAVSFVYEASCLGVSFFVLVLP</sequence>
<keyword evidence="3" id="KW-1185">Reference proteome</keyword>
<gene>
    <name evidence="2" type="ORF">AXF42_Ash015481</name>
</gene>
<dbReference type="Proteomes" id="UP000236161">
    <property type="component" value="Unassembled WGS sequence"/>
</dbReference>
<organism evidence="2 3">
    <name type="scientific">Apostasia shenzhenica</name>
    <dbReference type="NCBI Taxonomy" id="1088818"/>
    <lineage>
        <taxon>Eukaryota</taxon>
        <taxon>Viridiplantae</taxon>
        <taxon>Streptophyta</taxon>
        <taxon>Embryophyta</taxon>
        <taxon>Tracheophyta</taxon>
        <taxon>Spermatophyta</taxon>
        <taxon>Magnoliopsida</taxon>
        <taxon>Liliopsida</taxon>
        <taxon>Asparagales</taxon>
        <taxon>Orchidaceae</taxon>
        <taxon>Apostasioideae</taxon>
        <taxon>Apostasia</taxon>
    </lineage>
</organism>
<evidence type="ECO:0000256" key="1">
    <source>
        <dbReference type="SAM" id="SignalP"/>
    </source>
</evidence>
<name>A0A2H9ZSD5_9ASPA</name>
<reference evidence="2 3" key="1">
    <citation type="journal article" date="2017" name="Nature">
        <title>The Apostasia genome and the evolution of orchids.</title>
        <authorList>
            <person name="Zhang G.Q."/>
            <person name="Liu K.W."/>
            <person name="Li Z."/>
            <person name="Lohaus R."/>
            <person name="Hsiao Y.Y."/>
            <person name="Niu S.C."/>
            <person name="Wang J.Y."/>
            <person name="Lin Y.C."/>
            <person name="Xu Q."/>
            <person name="Chen L.J."/>
            <person name="Yoshida K."/>
            <person name="Fujiwara S."/>
            <person name="Wang Z.W."/>
            <person name="Zhang Y.Q."/>
            <person name="Mitsuda N."/>
            <person name="Wang M."/>
            <person name="Liu G.H."/>
            <person name="Pecoraro L."/>
            <person name="Huang H.X."/>
            <person name="Xiao X.J."/>
            <person name="Lin M."/>
            <person name="Wu X.Y."/>
            <person name="Wu W.L."/>
            <person name="Chen Y.Y."/>
            <person name="Chang S.B."/>
            <person name="Sakamoto S."/>
            <person name="Ohme-Takagi M."/>
            <person name="Yagi M."/>
            <person name="Zeng S.J."/>
            <person name="Shen C.Y."/>
            <person name="Yeh C.M."/>
            <person name="Luo Y.B."/>
            <person name="Tsai W.C."/>
            <person name="Van de Peer Y."/>
            <person name="Liu Z.J."/>
        </authorList>
    </citation>
    <scope>NUCLEOTIDE SEQUENCE [LARGE SCALE GENOMIC DNA]</scope>
    <source>
        <strain evidence="3">cv. Shenzhen</strain>
        <tissue evidence="2">Stem</tissue>
    </source>
</reference>
<dbReference type="OrthoDB" id="1915375at2759"/>
<dbReference type="AlphaFoldDB" id="A0A2H9ZSD5"/>
<feature type="signal peptide" evidence="1">
    <location>
        <begin position="1"/>
        <end position="26"/>
    </location>
</feature>
<dbReference type="EMBL" id="KZ454427">
    <property type="protein sequence ID" value="PKA46188.1"/>
    <property type="molecule type" value="Genomic_DNA"/>
</dbReference>
<dbReference type="Pfam" id="PF16029">
    <property type="entry name" value="DUF4787"/>
    <property type="match status" value="1"/>
</dbReference>
<dbReference type="PANTHER" id="PTHR35455">
    <property type="entry name" value="UNNAMED PRODUCT"/>
    <property type="match status" value="1"/>
</dbReference>
<feature type="chain" id="PRO_5014127793" evidence="1">
    <location>
        <begin position="27"/>
        <end position="190"/>
    </location>
</feature>
<evidence type="ECO:0000313" key="3">
    <source>
        <dbReference type="Proteomes" id="UP000236161"/>
    </source>
</evidence>
<proteinExistence type="predicted"/>
<evidence type="ECO:0000313" key="2">
    <source>
        <dbReference type="EMBL" id="PKA46188.1"/>
    </source>
</evidence>
<dbReference type="STRING" id="1088818.A0A2H9ZSD5"/>
<accession>A0A2H9ZSD5</accession>
<dbReference type="InterPro" id="IPR031985">
    <property type="entry name" value="DUF4787"/>
</dbReference>
<dbReference type="PANTHER" id="PTHR35455:SF1">
    <property type="entry name" value="AGAP005842-PA"/>
    <property type="match status" value="1"/>
</dbReference>